<dbReference type="InterPro" id="IPR010998">
    <property type="entry name" value="Integrase_recombinase_N"/>
</dbReference>
<dbReference type="InterPro" id="IPR011010">
    <property type="entry name" value="DNA_brk_join_enz"/>
</dbReference>
<sequence>MAVRKIKQSWWVDLRADRIRYRKRSPENSRTGALAFEATLRQRLARGESIHGATDNKRVSFEEFAWKWFDDYVVPNNRFSEQRIKRYTLKSSLIPFFGKIPVGEIKRYHIEKYKALKVKNGLGNKSIKNHLTVLSKCLSCAYDWLEVASRPPGIPWPKCPPPQTDYLSPDECEMLLASATGTMREMLLVALRTGMRQGELKGLQWSAIDWENRVVIVKASYCDREKNIGPPKNNRIRSIPLDVDVYETLFRRRQKTGYVFTNPMGRPLNHSWLSDHLERVCKKAGLRRISWHVLRHTFASHLAMRGVPLNTVQVLLGHSTIVMTMRYAHVAPSTMRAAIELLNPRRFTRAEHGQPAGNRWQEEQKRLEMSKGTLPEYA</sequence>
<dbReference type="PROSITE" id="PS51898">
    <property type="entry name" value="TYR_RECOMBINASE"/>
    <property type="match status" value="1"/>
</dbReference>
<dbReference type="Gene3D" id="1.10.443.10">
    <property type="entry name" value="Intergrase catalytic core"/>
    <property type="match status" value="1"/>
</dbReference>
<evidence type="ECO:0000256" key="1">
    <source>
        <dbReference type="ARBA" id="ARBA00008857"/>
    </source>
</evidence>
<name>A0A0R3E4J9_9BRAD</name>
<evidence type="ECO:0000313" key="7">
    <source>
        <dbReference type="EMBL" id="KRQ15357.1"/>
    </source>
</evidence>
<dbReference type="PANTHER" id="PTHR30349:SF41">
    <property type="entry name" value="INTEGRASE_RECOMBINASE PROTEIN MJ0367-RELATED"/>
    <property type="match status" value="1"/>
</dbReference>
<evidence type="ECO:0000256" key="4">
    <source>
        <dbReference type="ARBA" id="ARBA00023172"/>
    </source>
</evidence>
<comment type="similarity">
    <text evidence="1">Belongs to the 'phage' integrase family.</text>
</comment>
<keyword evidence="2" id="KW-0229">DNA integration</keyword>
<evidence type="ECO:0000256" key="3">
    <source>
        <dbReference type="ARBA" id="ARBA00023125"/>
    </source>
</evidence>
<keyword evidence="4" id="KW-0233">DNA recombination</keyword>
<protein>
    <recommendedName>
        <fullName evidence="6">Tyr recombinase domain-containing protein</fullName>
    </recommendedName>
</protein>
<dbReference type="InterPro" id="IPR013762">
    <property type="entry name" value="Integrase-like_cat_sf"/>
</dbReference>
<dbReference type="AlphaFoldDB" id="A0A0R3E4J9"/>
<feature type="region of interest" description="Disordered" evidence="5">
    <location>
        <begin position="350"/>
        <end position="378"/>
    </location>
</feature>
<evidence type="ECO:0000256" key="5">
    <source>
        <dbReference type="SAM" id="MobiDB-lite"/>
    </source>
</evidence>
<keyword evidence="8" id="KW-1185">Reference proteome</keyword>
<dbReference type="InterPro" id="IPR004107">
    <property type="entry name" value="Integrase_SAM-like_N"/>
</dbReference>
<feature type="compositionally biased region" description="Basic and acidic residues" evidence="5">
    <location>
        <begin position="360"/>
        <end position="369"/>
    </location>
</feature>
<dbReference type="InterPro" id="IPR050090">
    <property type="entry name" value="Tyrosine_recombinase_XerCD"/>
</dbReference>
<organism evidence="7 8">
    <name type="scientific">Bradyrhizobium manausense</name>
    <dbReference type="NCBI Taxonomy" id="989370"/>
    <lineage>
        <taxon>Bacteria</taxon>
        <taxon>Pseudomonadati</taxon>
        <taxon>Pseudomonadota</taxon>
        <taxon>Alphaproteobacteria</taxon>
        <taxon>Hyphomicrobiales</taxon>
        <taxon>Nitrobacteraceae</taxon>
        <taxon>Bradyrhizobium</taxon>
    </lineage>
</organism>
<dbReference type="InterPro" id="IPR002104">
    <property type="entry name" value="Integrase_catalytic"/>
</dbReference>
<dbReference type="Gene3D" id="1.10.150.130">
    <property type="match status" value="1"/>
</dbReference>
<dbReference type="OrthoDB" id="9814722at2"/>
<dbReference type="Pfam" id="PF14659">
    <property type="entry name" value="Phage_int_SAM_3"/>
    <property type="match status" value="1"/>
</dbReference>
<dbReference type="GO" id="GO:0015074">
    <property type="term" value="P:DNA integration"/>
    <property type="evidence" value="ECO:0007669"/>
    <property type="project" value="UniProtKB-KW"/>
</dbReference>
<comment type="caution">
    <text evidence="7">The sequence shown here is derived from an EMBL/GenBank/DDBJ whole genome shotgun (WGS) entry which is preliminary data.</text>
</comment>
<gene>
    <name evidence="7" type="ORF">AOQ71_10175</name>
</gene>
<keyword evidence="3" id="KW-0238">DNA-binding</keyword>
<dbReference type="SUPFAM" id="SSF56349">
    <property type="entry name" value="DNA breaking-rejoining enzymes"/>
    <property type="match status" value="1"/>
</dbReference>
<dbReference type="CDD" id="cd01189">
    <property type="entry name" value="INT_ICEBs1_C_like"/>
    <property type="match status" value="1"/>
</dbReference>
<evidence type="ECO:0000259" key="6">
    <source>
        <dbReference type="PROSITE" id="PS51898"/>
    </source>
</evidence>
<feature type="domain" description="Tyr recombinase" evidence="6">
    <location>
        <begin position="162"/>
        <end position="340"/>
    </location>
</feature>
<dbReference type="Proteomes" id="UP000051936">
    <property type="component" value="Unassembled WGS sequence"/>
</dbReference>
<dbReference type="EMBL" id="LJYG01000044">
    <property type="protein sequence ID" value="KRQ15357.1"/>
    <property type="molecule type" value="Genomic_DNA"/>
</dbReference>
<evidence type="ECO:0000313" key="8">
    <source>
        <dbReference type="Proteomes" id="UP000051936"/>
    </source>
</evidence>
<dbReference type="GO" id="GO:0006310">
    <property type="term" value="P:DNA recombination"/>
    <property type="evidence" value="ECO:0007669"/>
    <property type="project" value="UniProtKB-KW"/>
</dbReference>
<dbReference type="STRING" id="989370.AOQ71_10175"/>
<dbReference type="Pfam" id="PF00589">
    <property type="entry name" value="Phage_integrase"/>
    <property type="match status" value="1"/>
</dbReference>
<dbReference type="PANTHER" id="PTHR30349">
    <property type="entry name" value="PHAGE INTEGRASE-RELATED"/>
    <property type="match status" value="1"/>
</dbReference>
<dbReference type="RefSeq" id="WP_057745327.1">
    <property type="nucleotide sequence ID" value="NZ_LJYG01000044.1"/>
</dbReference>
<proteinExistence type="inferred from homology"/>
<accession>A0A0R3E4J9</accession>
<dbReference type="GO" id="GO:0003677">
    <property type="term" value="F:DNA binding"/>
    <property type="evidence" value="ECO:0007669"/>
    <property type="project" value="UniProtKB-KW"/>
</dbReference>
<reference evidence="7 8" key="1">
    <citation type="submission" date="2015-09" db="EMBL/GenBank/DDBJ databases">
        <title>Draft Genome Sequence of Bradyrhizobium manausense Strain BR 3351T, a Novel Symbiotic Nitrogen-Fixing Alphaproteobacterium Isolated from Brazilian Amazon Rain Forest.</title>
        <authorList>
            <person name="De Araujo J.L."/>
            <person name="Zilli J.E."/>
        </authorList>
    </citation>
    <scope>NUCLEOTIDE SEQUENCE [LARGE SCALE GENOMIC DNA]</scope>
    <source>
        <strain evidence="7 8">BR3351</strain>
    </source>
</reference>
<evidence type="ECO:0000256" key="2">
    <source>
        <dbReference type="ARBA" id="ARBA00022908"/>
    </source>
</evidence>